<evidence type="ECO:0000256" key="1">
    <source>
        <dbReference type="ARBA" id="ARBA00010541"/>
    </source>
</evidence>
<dbReference type="Proteomes" id="UP001442364">
    <property type="component" value="Unassembled WGS sequence"/>
</dbReference>
<comment type="similarity">
    <text evidence="1">Belongs to the peptidase S1C family.</text>
</comment>
<dbReference type="InterPro" id="IPR036034">
    <property type="entry name" value="PDZ_sf"/>
</dbReference>
<proteinExistence type="inferred from homology"/>
<evidence type="ECO:0000256" key="4">
    <source>
        <dbReference type="SAM" id="MobiDB-lite"/>
    </source>
</evidence>
<dbReference type="PROSITE" id="PS50106">
    <property type="entry name" value="PDZ"/>
    <property type="match status" value="1"/>
</dbReference>
<organism evidence="7 8">
    <name type="scientific">[Lactobacillus] rogosae</name>
    <dbReference type="NCBI Taxonomy" id="706562"/>
    <lineage>
        <taxon>Bacteria</taxon>
        <taxon>Bacillati</taxon>
        <taxon>Bacillota</taxon>
        <taxon>Clostridia</taxon>
        <taxon>Lachnospirales</taxon>
        <taxon>Lachnospiraceae</taxon>
        <taxon>Lachnospira</taxon>
    </lineage>
</organism>
<dbReference type="PRINTS" id="PR00834">
    <property type="entry name" value="PROTEASES2C"/>
</dbReference>
<dbReference type="InterPro" id="IPR051201">
    <property type="entry name" value="Chloro_Bact_Ser_Proteases"/>
</dbReference>
<evidence type="ECO:0000256" key="5">
    <source>
        <dbReference type="SAM" id="Phobius"/>
    </source>
</evidence>
<feature type="region of interest" description="Disordered" evidence="4">
    <location>
        <begin position="1"/>
        <end position="44"/>
    </location>
</feature>
<keyword evidence="8" id="KW-1185">Reference proteome</keyword>
<dbReference type="InterPro" id="IPR001478">
    <property type="entry name" value="PDZ"/>
</dbReference>
<feature type="domain" description="PDZ" evidence="6">
    <location>
        <begin position="466"/>
        <end position="555"/>
    </location>
</feature>
<dbReference type="SMART" id="SM00228">
    <property type="entry name" value="PDZ"/>
    <property type="match status" value="1"/>
</dbReference>
<name>A0ABV1BVT0_9FIRM</name>
<dbReference type="Gene3D" id="2.30.42.10">
    <property type="match status" value="1"/>
</dbReference>
<gene>
    <name evidence="7" type="ORF">WMO14_05850</name>
</gene>
<dbReference type="RefSeq" id="WP_318255908.1">
    <property type="nucleotide sequence ID" value="NZ_DAWCMB010000345.1"/>
</dbReference>
<keyword evidence="2" id="KW-0645">Protease</keyword>
<comment type="caution">
    <text evidence="7">The sequence shown here is derived from an EMBL/GenBank/DDBJ whole genome shotgun (WGS) entry which is preliminary data.</text>
</comment>
<dbReference type="PANTHER" id="PTHR43343">
    <property type="entry name" value="PEPTIDASE S12"/>
    <property type="match status" value="1"/>
</dbReference>
<dbReference type="Pfam" id="PF13365">
    <property type="entry name" value="Trypsin_2"/>
    <property type="match status" value="1"/>
</dbReference>
<keyword evidence="5" id="KW-1133">Transmembrane helix</keyword>
<evidence type="ECO:0000256" key="2">
    <source>
        <dbReference type="ARBA" id="ARBA00022670"/>
    </source>
</evidence>
<reference evidence="7 8" key="1">
    <citation type="submission" date="2024-03" db="EMBL/GenBank/DDBJ databases">
        <title>Human intestinal bacterial collection.</title>
        <authorList>
            <person name="Pauvert C."/>
            <person name="Hitch T.C.A."/>
            <person name="Clavel T."/>
        </authorList>
    </citation>
    <scope>NUCLEOTIDE SEQUENCE [LARGE SCALE GENOMIC DNA]</scope>
    <source>
        <strain evidence="7 8">CLA-AA-H255</strain>
    </source>
</reference>
<dbReference type="InterPro" id="IPR043504">
    <property type="entry name" value="Peptidase_S1_PA_chymotrypsin"/>
</dbReference>
<dbReference type="Pfam" id="PF13180">
    <property type="entry name" value="PDZ_2"/>
    <property type="match status" value="1"/>
</dbReference>
<feature type="transmembrane region" description="Helical" evidence="5">
    <location>
        <begin position="175"/>
        <end position="197"/>
    </location>
</feature>
<keyword evidence="5" id="KW-0812">Transmembrane</keyword>
<dbReference type="PANTHER" id="PTHR43343:SF3">
    <property type="entry name" value="PROTEASE DO-LIKE 8, CHLOROPLASTIC"/>
    <property type="match status" value="1"/>
</dbReference>
<dbReference type="InterPro" id="IPR001940">
    <property type="entry name" value="Peptidase_S1C"/>
</dbReference>
<dbReference type="InterPro" id="IPR009003">
    <property type="entry name" value="Peptidase_S1_PA"/>
</dbReference>
<feature type="compositionally biased region" description="Low complexity" evidence="4">
    <location>
        <begin position="9"/>
        <end position="44"/>
    </location>
</feature>
<accession>A0ABV1BVT0</accession>
<sequence length="572" mass="60533">MYNNEDNDYMNNNSDNNSRNYENVEPDNNQSTGTTGYTTYSHNTGYNQNSAGGAGMNNGQNQYSNGSNNYGYNGYGYNQGGMNNSQYGANTSYNSTGTNAGYNNTAYNNGANTGFHNASDNSNSTYRYSYVNNNIGSDQNNSYRNAQRAAKQAKKEARKKSFNNWFSKNSTAKKYISGVLAAVVFGVVAGSAMYGTYHIEKKYLGGNDTKNYTISTVTSNIDKVTSDDINANGDTNLSQYSSMNVESVAQAALPAMVALNGTTTVSSSSSMYGWGQQQYEASTSGTGIIVGKNDTELLIVTNAHVVDNVSNLKCVFVDDQSVSATVKGSKSDQDIAVVAVSLSDIPSDTISKIAIAELADSDTIAVGQQVVAIGNALGEGQSVTNGIISALDRSITVNNVTFSGLIMTNAAINSGNSGGALLNASGKVIAINFAKTSSDGVEGMAYSIPVSNVKELISSLMSKQTRQKVDSDNAGYLGIAAIDITSTYASMYGYPQGIMVRTVASGSAAEKAGLSAYDIIVGFDDQSISTMSGLQSLLQYYSAGETVKVDYYHLEGSEYVLKSVEVTLGKKN</sequence>
<evidence type="ECO:0000259" key="6">
    <source>
        <dbReference type="PROSITE" id="PS50106"/>
    </source>
</evidence>
<dbReference type="SUPFAM" id="SSF50156">
    <property type="entry name" value="PDZ domain-like"/>
    <property type="match status" value="1"/>
</dbReference>
<keyword evidence="5" id="KW-0472">Membrane</keyword>
<keyword evidence="3" id="KW-0378">Hydrolase</keyword>
<dbReference type="SUPFAM" id="SSF50494">
    <property type="entry name" value="Trypsin-like serine proteases"/>
    <property type="match status" value="1"/>
</dbReference>
<protein>
    <submittedName>
        <fullName evidence="7">Trypsin-like peptidase domain-containing protein</fullName>
    </submittedName>
</protein>
<evidence type="ECO:0000313" key="8">
    <source>
        <dbReference type="Proteomes" id="UP001442364"/>
    </source>
</evidence>
<evidence type="ECO:0000313" key="7">
    <source>
        <dbReference type="EMBL" id="MEQ2379402.1"/>
    </source>
</evidence>
<evidence type="ECO:0000256" key="3">
    <source>
        <dbReference type="ARBA" id="ARBA00022801"/>
    </source>
</evidence>
<dbReference type="Gene3D" id="2.40.10.10">
    <property type="entry name" value="Trypsin-like serine proteases"/>
    <property type="match status" value="2"/>
</dbReference>
<dbReference type="EMBL" id="JBBMER010000003">
    <property type="protein sequence ID" value="MEQ2379402.1"/>
    <property type="molecule type" value="Genomic_DNA"/>
</dbReference>